<organism evidence="1">
    <name type="scientific">marine metagenome</name>
    <dbReference type="NCBI Taxonomy" id="408172"/>
    <lineage>
        <taxon>unclassified sequences</taxon>
        <taxon>metagenomes</taxon>
        <taxon>ecological metagenomes</taxon>
    </lineage>
</organism>
<proteinExistence type="predicted"/>
<accession>A0A381VY41</accession>
<dbReference type="EMBL" id="UINC01010137">
    <property type="protein sequence ID" value="SVA45209.1"/>
    <property type="molecule type" value="Genomic_DNA"/>
</dbReference>
<reference evidence="1" key="1">
    <citation type="submission" date="2018-05" db="EMBL/GenBank/DDBJ databases">
        <authorList>
            <person name="Lanie J.A."/>
            <person name="Ng W.-L."/>
            <person name="Kazmierczak K.M."/>
            <person name="Andrzejewski T.M."/>
            <person name="Davidsen T.M."/>
            <person name="Wayne K.J."/>
            <person name="Tettelin H."/>
            <person name="Glass J.I."/>
            <person name="Rusch D."/>
            <person name="Podicherti R."/>
            <person name="Tsui H.-C.T."/>
            <person name="Winkler M.E."/>
        </authorList>
    </citation>
    <scope>NUCLEOTIDE SEQUENCE</scope>
</reference>
<dbReference type="AlphaFoldDB" id="A0A381VY41"/>
<evidence type="ECO:0000313" key="1">
    <source>
        <dbReference type="EMBL" id="SVA45209.1"/>
    </source>
</evidence>
<gene>
    <name evidence="1" type="ORF">METZ01_LOCUS98063</name>
</gene>
<evidence type="ECO:0008006" key="2">
    <source>
        <dbReference type="Google" id="ProtNLM"/>
    </source>
</evidence>
<dbReference type="SUPFAM" id="SSF69349">
    <property type="entry name" value="Phage fibre proteins"/>
    <property type="match status" value="1"/>
</dbReference>
<name>A0A381VY41_9ZZZZ</name>
<protein>
    <recommendedName>
        <fullName evidence="2">Gp5/Type VI secretion system Vgr protein OB-fold domain-containing protein</fullName>
    </recommendedName>
</protein>
<sequence>MGALEVEIQKKTTSGNDPSTPGQTFQAKYLSPFAGQTNIDSVTKNDDYRYSQQSYGWWMIPPDVGTTVLVIFVEGNPNQCYWIGCVQDQYMNFAMPDQASTSITTDSTPEYFKDKKIPVAEYNKAIETGTKHDPTKFLKPYQKRFLDQLIVQGLATGTEDSSYIDEFRGTTTSSARREIPSAVFGVSSPGPLDKTPGAPKGLIGLKDSQVSAPRSRLGGTSFVMDDGNDKLLRKTSASDGPPEYANIQLNETDGSRELPHNELVRLRTRTGHQVLLHNTEDLIYIANSKGTAWLELTSDGKIDVYAKDSMSFHTENDLNLTADRNITVEAGANIDFKASGSYTGLGEDGEIKLRRGNIQIETFNDFKCLIGGNQWVTTIGNTEYKTNGETKITSGGGSHIKSGGGHFETADPIHMNGPMASGAKIVSALNKHILPGFPTNNALGTLSQRAPMHEPWNQHENMNPGAFKIVTTDRDNLITVKNDLEFVATADPFKKEAKK</sequence>